<dbReference type="EMBL" id="RBNI01001949">
    <property type="protein sequence ID" value="RUP49808.1"/>
    <property type="molecule type" value="Genomic_DNA"/>
</dbReference>
<evidence type="ECO:0000256" key="8">
    <source>
        <dbReference type="ARBA" id="ARBA00022927"/>
    </source>
</evidence>
<dbReference type="InterPro" id="IPR015943">
    <property type="entry name" value="WD40/YVTN_repeat-like_dom_sf"/>
</dbReference>
<reference evidence="13 14" key="1">
    <citation type="journal article" date="2018" name="New Phytol.">
        <title>Phylogenomics of Endogonaceae and evolution of mycorrhizas within Mucoromycota.</title>
        <authorList>
            <person name="Chang Y."/>
            <person name="Desiro A."/>
            <person name="Na H."/>
            <person name="Sandor L."/>
            <person name="Lipzen A."/>
            <person name="Clum A."/>
            <person name="Barry K."/>
            <person name="Grigoriev I.V."/>
            <person name="Martin F.M."/>
            <person name="Stajich J.E."/>
            <person name="Smith M.E."/>
            <person name="Bonito G."/>
            <person name="Spatafora J.W."/>
        </authorList>
    </citation>
    <scope>NUCLEOTIDE SEQUENCE [LARGE SCALE GENOMIC DNA]</scope>
    <source>
        <strain evidence="13 14">GMNB39</strain>
    </source>
</reference>
<comment type="caution">
    <text evidence="13">The sequence shown here is derived from an EMBL/GenBank/DDBJ whole genome shotgun (WGS) entry which is preliminary data.</text>
</comment>
<dbReference type="PROSITE" id="PS50082">
    <property type="entry name" value="WD_REPEATS_2"/>
    <property type="match status" value="1"/>
</dbReference>
<keyword evidence="10 12" id="KW-0472">Membrane</keyword>
<comment type="subcellular location">
    <subcellularLocation>
        <location evidence="1">Endoplasmic reticulum membrane</location>
        <topology evidence="1">Single-pass membrane protein</topology>
    </subcellularLocation>
</comment>
<keyword evidence="6" id="KW-0256">Endoplasmic reticulum</keyword>
<keyword evidence="5" id="KW-0677">Repeat</keyword>
<protein>
    <recommendedName>
        <fullName evidence="15">WD40-repeat-containing domain protein</fullName>
    </recommendedName>
</protein>
<evidence type="ECO:0000256" key="3">
    <source>
        <dbReference type="ARBA" id="ARBA00022574"/>
    </source>
</evidence>
<keyword evidence="14" id="KW-1185">Reference proteome</keyword>
<dbReference type="GO" id="GO:0005789">
    <property type="term" value="C:endoplasmic reticulum membrane"/>
    <property type="evidence" value="ECO:0007669"/>
    <property type="project" value="UniProtKB-SubCell"/>
</dbReference>
<evidence type="ECO:0000256" key="9">
    <source>
        <dbReference type="ARBA" id="ARBA00022989"/>
    </source>
</evidence>
<evidence type="ECO:0000313" key="13">
    <source>
        <dbReference type="EMBL" id="RUP49808.1"/>
    </source>
</evidence>
<dbReference type="AlphaFoldDB" id="A0A433DG44"/>
<dbReference type="Pfam" id="PF00400">
    <property type="entry name" value="WD40"/>
    <property type="match status" value="1"/>
</dbReference>
<keyword evidence="8" id="KW-0653">Protein transport</keyword>
<organism evidence="13 14">
    <name type="scientific">Jimgerdemannia flammicorona</name>
    <dbReference type="NCBI Taxonomy" id="994334"/>
    <lineage>
        <taxon>Eukaryota</taxon>
        <taxon>Fungi</taxon>
        <taxon>Fungi incertae sedis</taxon>
        <taxon>Mucoromycota</taxon>
        <taxon>Mucoromycotina</taxon>
        <taxon>Endogonomycetes</taxon>
        <taxon>Endogonales</taxon>
        <taxon>Endogonaceae</taxon>
        <taxon>Jimgerdemannia</taxon>
    </lineage>
</organism>
<dbReference type="Gene3D" id="2.130.10.10">
    <property type="entry name" value="YVTN repeat-like/Quinoprotein amine dehydrogenase"/>
    <property type="match status" value="2"/>
</dbReference>
<accession>A0A433DG44</accession>
<keyword evidence="7" id="KW-0931">ER-Golgi transport</keyword>
<keyword evidence="2" id="KW-0813">Transport</keyword>
<evidence type="ECO:0000256" key="1">
    <source>
        <dbReference type="ARBA" id="ARBA00004389"/>
    </source>
</evidence>
<dbReference type="InterPro" id="IPR045260">
    <property type="entry name" value="Sec12-like"/>
</dbReference>
<evidence type="ECO:0000256" key="5">
    <source>
        <dbReference type="ARBA" id="ARBA00022737"/>
    </source>
</evidence>
<dbReference type="GO" id="GO:0005085">
    <property type="term" value="F:guanyl-nucleotide exchange factor activity"/>
    <property type="evidence" value="ECO:0007669"/>
    <property type="project" value="InterPro"/>
</dbReference>
<feature type="transmembrane region" description="Helical" evidence="12">
    <location>
        <begin position="277"/>
        <end position="298"/>
    </location>
</feature>
<gene>
    <name evidence="13" type="ORF">BC936DRAFT_141387</name>
</gene>
<keyword evidence="4 12" id="KW-0812">Transmembrane</keyword>
<dbReference type="PANTHER" id="PTHR23284:SF0">
    <property type="entry name" value="PROLACTIN REGULATORY ELEMENT-BINDING PROTEIN"/>
    <property type="match status" value="1"/>
</dbReference>
<dbReference type="Proteomes" id="UP000268093">
    <property type="component" value="Unassembled WGS sequence"/>
</dbReference>
<feature type="repeat" description="WD" evidence="11">
    <location>
        <begin position="232"/>
        <end position="265"/>
    </location>
</feature>
<dbReference type="SMART" id="SM00320">
    <property type="entry name" value="WD40"/>
    <property type="match status" value="2"/>
</dbReference>
<evidence type="ECO:0008006" key="15">
    <source>
        <dbReference type="Google" id="ProtNLM"/>
    </source>
</evidence>
<dbReference type="PANTHER" id="PTHR23284">
    <property type="entry name" value="PROLACTIN REGULATORY ELEMENT BINDING PROTEIN"/>
    <property type="match status" value="1"/>
</dbReference>
<evidence type="ECO:0000256" key="4">
    <source>
        <dbReference type="ARBA" id="ARBA00022692"/>
    </source>
</evidence>
<dbReference type="InterPro" id="IPR011047">
    <property type="entry name" value="Quinoprotein_ADH-like_sf"/>
</dbReference>
<evidence type="ECO:0000256" key="12">
    <source>
        <dbReference type="SAM" id="Phobius"/>
    </source>
</evidence>
<dbReference type="GO" id="GO:0003400">
    <property type="term" value="P:regulation of COPII vesicle coating"/>
    <property type="evidence" value="ECO:0007669"/>
    <property type="project" value="TreeGrafter"/>
</dbReference>
<dbReference type="GO" id="GO:0006888">
    <property type="term" value="P:endoplasmic reticulum to Golgi vesicle-mediated transport"/>
    <property type="evidence" value="ECO:0007669"/>
    <property type="project" value="TreeGrafter"/>
</dbReference>
<dbReference type="OrthoDB" id="2013972at2759"/>
<keyword evidence="3 11" id="KW-0853">WD repeat</keyword>
<proteinExistence type="predicted"/>
<evidence type="ECO:0000256" key="10">
    <source>
        <dbReference type="ARBA" id="ARBA00023136"/>
    </source>
</evidence>
<name>A0A433DG44_9FUNG</name>
<evidence type="ECO:0000256" key="11">
    <source>
        <dbReference type="PROSITE-ProRule" id="PRU00221"/>
    </source>
</evidence>
<keyword evidence="9 12" id="KW-1133">Transmembrane helix</keyword>
<evidence type="ECO:0000256" key="7">
    <source>
        <dbReference type="ARBA" id="ARBA00022892"/>
    </source>
</evidence>
<sequence>MQYIVVYQSSPFTTGKPFHGFIAFDTRPSQKVARFSRDGKYLVTGTTDGRLTVLRYPSFKAAFPPINLDKKEVLDADVDAASDRIVAVTAKTLRLMAVKDGRVLQTIDNPTLNKKTTCEFRACRWVDSGAGGQRDGFAAYGRDYYYHRIFEDMDAMPITTSFFPLLPSTPITPPQLRRRQNLRLPLHRRQSDVANAWVYLQVACRHVAESQERGREQEADHGVHDQPLFQIKNAHGFSITCLAFNRDDRILVSGSVDSRCRVVDLPAKLEKESFSPFLAVFIALIIAVIGYLLSSGFYDFPSHG</sequence>
<evidence type="ECO:0000313" key="14">
    <source>
        <dbReference type="Proteomes" id="UP000268093"/>
    </source>
</evidence>
<dbReference type="SUPFAM" id="SSF50998">
    <property type="entry name" value="Quinoprotein alcohol dehydrogenase-like"/>
    <property type="match status" value="1"/>
</dbReference>
<evidence type="ECO:0000256" key="6">
    <source>
        <dbReference type="ARBA" id="ARBA00022824"/>
    </source>
</evidence>
<dbReference type="InterPro" id="IPR001680">
    <property type="entry name" value="WD40_rpt"/>
</dbReference>
<evidence type="ECO:0000256" key="2">
    <source>
        <dbReference type="ARBA" id="ARBA00022448"/>
    </source>
</evidence>
<dbReference type="GO" id="GO:0015031">
    <property type="term" value="P:protein transport"/>
    <property type="evidence" value="ECO:0007669"/>
    <property type="project" value="UniProtKB-KW"/>
</dbReference>